<evidence type="ECO:0000313" key="2">
    <source>
        <dbReference type="EMBL" id="KAA8885698.1"/>
    </source>
</evidence>
<dbReference type="AlphaFoldDB" id="A0A5N0E8F7"/>
<feature type="signal peptide" evidence="1">
    <location>
        <begin position="1"/>
        <end position="25"/>
    </location>
</feature>
<comment type="caution">
    <text evidence="2">The sequence shown here is derived from an EMBL/GenBank/DDBJ whole genome shotgun (WGS) entry which is preliminary data.</text>
</comment>
<keyword evidence="3" id="KW-1185">Reference proteome</keyword>
<feature type="chain" id="PRO_5024432638" description="DUF732 domain-containing protein" evidence="1">
    <location>
        <begin position="26"/>
        <end position="73"/>
    </location>
</feature>
<evidence type="ECO:0008006" key="4">
    <source>
        <dbReference type="Google" id="ProtNLM"/>
    </source>
</evidence>
<evidence type="ECO:0000313" key="3">
    <source>
        <dbReference type="Proteomes" id="UP000323876"/>
    </source>
</evidence>
<sequence length="73" mass="7414">MRRFLSAMAVTGAVALGAAAGTADASPPSQPVSPQCSLIAVPALMIAYQIDPSGQSSAPLVTALRNLQYQLCP</sequence>
<name>A0A5N0E8F7_9NOCA</name>
<evidence type="ECO:0000256" key="1">
    <source>
        <dbReference type="SAM" id="SignalP"/>
    </source>
</evidence>
<gene>
    <name evidence="2" type="ORF">F3087_29150</name>
</gene>
<keyword evidence="1" id="KW-0732">Signal</keyword>
<reference evidence="2 3" key="1">
    <citation type="submission" date="2019-09" db="EMBL/GenBank/DDBJ databases">
        <authorList>
            <person name="Wang X."/>
        </authorList>
    </citation>
    <scope>NUCLEOTIDE SEQUENCE [LARGE SCALE GENOMIC DNA]</scope>
    <source>
        <strain evidence="2 3">CICC 11023</strain>
    </source>
</reference>
<protein>
    <recommendedName>
        <fullName evidence="4">DUF732 domain-containing protein</fullName>
    </recommendedName>
</protein>
<organism evidence="2 3">
    <name type="scientific">Nocardia colli</name>
    <dbReference type="NCBI Taxonomy" id="2545717"/>
    <lineage>
        <taxon>Bacteria</taxon>
        <taxon>Bacillati</taxon>
        <taxon>Actinomycetota</taxon>
        <taxon>Actinomycetes</taxon>
        <taxon>Mycobacteriales</taxon>
        <taxon>Nocardiaceae</taxon>
        <taxon>Nocardia</taxon>
    </lineage>
</organism>
<proteinExistence type="predicted"/>
<dbReference type="RefSeq" id="WP_150405256.1">
    <property type="nucleotide sequence ID" value="NZ_VXLC01000015.1"/>
</dbReference>
<dbReference type="EMBL" id="VXLC01000015">
    <property type="protein sequence ID" value="KAA8885698.1"/>
    <property type="molecule type" value="Genomic_DNA"/>
</dbReference>
<accession>A0A5N0E8F7</accession>
<dbReference type="Proteomes" id="UP000323876">
    <property type="component" value="Unassembled WGS sequence"/>
</dbReference>